<dbReference type="EMBL" id="NFZW01000007">
    <property type="protein sequence ID" value="RFA37464.1"/>
    <property type="molecule type" value="Genomic_DNA"/>
</dbReference>
<dbReference type="CDD" id="cd03811">
    <property type="entry name" value="GT4_GT28_WabH-like"/>
    <property type="match status" value="1"/>
</dbReference>
<feature type="domain" description="Glycosyl transferase family 1" evidence="1">
    <location>
        <begin position="205"/>
        <end position="358"/>
    </location>
</feature>
<organism evidence="3 4">
    <name type="scientific">Alkalilimnicola ehrlichii</name>
    <dbReference type="NCBI Taxonomy" id="351052"/>
    <lineage>
        <taxon>Bacteria</taxon>
        <taxon>Pseudomonadati</taxon>
        <taxon>Pseudomonadota</taxon>
        <taxon>Gammaproteobacteria</taxon>
        <taxon>Chromatiales</taxon>
        <taxon>Ectothiorhodospiraceae</taxon>
        <taxon>Alkalilimnicola</taxon>
    </lineage>
</organism>
<dbReference type="OrthoDB" id="9792269at2"/>
<dbReference type="GO" id="GO:0016757">
    <property type="term" value="F:glycosyltransferase activity"/>
    <property type="evidence" value="ECO:0007669"/>
    <property type="project" value="InterPro"/>
</dbReference>
<dbReference type="AlphaFoldDB" id="A0A3E0WWT8"/>
<reference evidence="4" key="1">
    <citation type="submission" date="2017-05" db="EMBL/GenBank/DDBJ databases">
        <authorList>
            <person name="Sharma S."/>
            <person name="Sidhu C."/>
            <person name="Pinnaka A.K."/>
        </authorList>
    </citation>
    <scope>NUCLEOTIDE SEQUENCE [LARGE SCALE GENOMIC DNA]</scope>
    <source>
        <strain evidence="4">AK93</strain>
    </source>
</reference>
<dbReference type="Pfam" id="PF13439">
    <property type="entry name" value="Glyco_transf_4"/>
    <property type="match status" value="1"/>
</dbReference>
<feature type="domain" description="Glycosyltransferase subfamily 4-like N-terminal" evidence="2">
    <location>
        <begin position="25"/>
        <end position="183"/>
    </location>
</feature>
<evidence type="ECO:0000313" key="3">
    <source>
        <dbReference type="EMBL" id="RFA37464.1"/>
    </source>
</evidence>
<dbReference type="PANTHER" id="PTHR12526">
    <property type="entry name" value="GLYCOSYLTRANSFERASE"/>
    <property type="match status" value="1"/>
</dbReference>
<gene>
    <name evidence="3" type="ORF">CAL65_09265</name>
</gene>
<dbReference type="Gene3D" id="3.40.50.2000">
    <property type="entry name" value="Glycogen Phosphorylase B"/>
    <property type="match status" value="2"/>
</dbReference>
<sequence length="377" mass="41869">MDLLQPAHEKASPKLAIFAATSGHSGVDRILRNLVPEFTKRGVLTDILKVEGHGPHFDQLPDGARLVELGSRHSGTSLIPLIKYLRKHRPNALLSDKERVNRTALWACRLAKVNTHHVVRFGTTMSINLARKSRWEQRMQTFSLRRFYKRAKAIIVPSHGVKHDLVEHFSLSPDNIHVIHNPVLTADFFQRAQESIHWPWDNDDKTIPVIIGVGDQSPRKDFATLMRSFALLRQQRPCRLLLVGDGEEHAYLKSLAVELRVNDDVAFTGFVANPYPFIKKANVLALTSKHEGMGIVLAEALALGVQVVSTDSPSGPREVLQNGRAGFLAPVADVGGIATSLTTALDKPIDPEILYTAASRYSAEHSAEHYLRVLGLE</sequence>
<name>A0A3E0WWT8_9GAMM</name>
<evidence type="ECO:0000259" key="1">
    <source>
        <dbReference type="Pfam" id="PF00534"/>
    </source>
</evidence>
<dbReference type="InterPro" id="IPR028098">
    <property type="entry name" value="Glyco_trans_4-like_N"/>
</dbReference>
<dbReference type="Proteomes" id="UP000256763">
    <property type="component" value="Unassembled WGS sequence"/>
</dbReference>
<evidence type="ECO:0000313" key="4">
    <source>
        <dbReference type="Proteomes" id="UP000256763"/>
    </source>
</evidence>
<comment type="caution">
    <text evidence="3">The sequence shown here is derived from an EMBL/GenBank/DDBJ whole genome shotgun (WGS) entry which is preliminary data.</text>
</comment>
<protein>
    <recommendedName>
        <fullName evidence="5">Glycosyl transferase</fullName>
    </recommendedName>
</protein>
<dbReference type="SUPFAM" id="SSF53756">
    <property type="entry name" value="UDP-Glycosyltransferase/glycogen phosphorylase"/>
    <property type="match status" value="1"/>
</dbReference>
<evidence type="ECO:0008006" key="5">
    <source>
        <dbReference type="Google" id="ProtNLM"/>
    </source>
</evidence>
<proteinExistence type="predicted"/>
<accession>A0A3E0WWT8</accession>
<dbReference type="GO" id="GO:1901135">
    <property type="term" value="P:carbohydrate derivative metabolic process"/>
    <property type="evidence" value="ECO:0007669"/>
    <property type="project" value="UniProtKB-ARBA"/>
</dbReference>
<dbReference type="Pfam" id="PF00534">
    <property type="entry name" value="Glycos_transf_1"/>
    <property type="match status" value="1"/>
</dbReference>
<keyword evidence="4" id="KW-1185">Reference proteome</keyword>
<dbReference type="InterPro" id="IPR001296">
    <property type="entry name" value="Glyco_trans_1"/>
</dbReference>
<evidence type="ECO:0000259" key="2">
    <source>
        <dbReference type="Pfam" id="PF13439"/>
    </source>
</evidence>